<keyword evidence="10" id="KW-1185">Reference proteome</keyword>
<dbReference type="PROSITE" id="PS50206">
    <property type="entry name" value="RHODANESE_3"/>
    <property type="match status" value="1"/>
</dbReference>
<protein>
    <recommendedName>
        <fullName evidence="2">protein-tyrosine-phosphatase</fullName>
        <ecNumber evidence="2">3.1.3.48</ecNumber>
    </recommendedName>
</protein>
<dbReference type="GO" id="GO:0043409">
    <property type="term" value="P:negative regulation of MAPK cascade"/>
    <property type="evidence" value="ECO:0007669"/>
    <property type="project" value="TreeGrafter"/>
</dbReference>
<evidence type="ECO:0000256" key="4">
    <source>
        <dbReference type="ARBA" id="ARBA00022912"/>
    </source>
</evidence>
<organism evidence="9 10">
    <name type="scientific">Folsomia candida</name>
    <name type="common">Springtail</name>
    <dbReference type="NCBI Taxonomy" id="158441"/>
    <lineage>
        <taxon>Eukaryota</taxon>
        <taxon>Metazoa</taxon>
        <taxon>Ecdysozoa</taxon>
        <taxon>Arthropoda</taxon>
        <taxon>Hexapoda</taxon>
        <taxon>Collembola</taxon>
        <taxon>Entomobryomorpha</taxon>
        <taxon>Isotomoidea</taxon>
        <taxon>Isotomidae</taxon>
        <taxon>Proisotominae</taxon>
        <taxon>Folsomia</taxon>
    </lineage>
</organism>
<dbReference type="PANTHER" id="PTHR10159:SF528">
    <property type="entry name" value="PUCKERED, ISOFORM A"/>
    <property type="match status" value="1"/>
</dbReference>
<dbReference type="InterPro" id="IPR016130">
    <property type="entry name" value="Tyr_Pase_AS"/>
</dbReference>
<dbReference type="InterPro" id="IPR036873">
    <property type="entry name" value="Rhodanese-like_dom_sf"/>
</dbReference>
<dbReference type="GO" id="GO:0033550">
    <property type="term" value="F:MAP kinase tyrosine phosphatase activity"/>
    <property type="evidence" value="ECO:0007669"/>
    <property type="project" value="TreeGrafter"/>
</dbReference>
<dbReference type="GO" id="GO:0008330">
    <property type="term" value="F:protein tyrosine/threonine phosphatase activity"/>
    <property type="evidence" value="ECO:0007669"/>
    <property type="project" value="TreeGrafter"/>
</dbReference>
<keyword evidence="4" id="KW-0904">Protein phosphatase</keyword>
<dbReference type="PROSITE" id="PS50056">
    <property type="entry name" value="TYR_PHOSPHATASE_2"/>
    <property type="match status" value="1"/>
</dbReference>
<dbReference type="InterPro" id="IPR000340">
    <property type="entry name" value="Dual-sp_phosphatase_cat-dom"/>
</dbReference>
<evidence type="ECO:0000256" key="5">
    <source>
        <dbReference type="SAM" id="MobiDB-lite"/>
    </source>
</evidence>
<dbReference type="SUPFAM" id="SSF52799">
    <property type="entry name" value="(Phosphotyrosine protein) phosphatases II"/>
    <property type="match status" value="1"/>
</dbReference>
<dbReference type="PANTHER" id="PTHR10159">
    <property type="entry name" value="DUAL SPECIFICITY PROTEIN PHOSPHATASE"/>
    <property type="match status" value="1"/>
</dbReference>
<dbReference type="CDD" id="cd01446">
    <property type="entry name" value="DSP_MapKP"/>
    <property type="match status" value="1"/>
</dbReference>
<evidence type="ECO:0000259" key="6">
    <source>
        <dbReference type="PROSITE" id="PS50054"/>
    </source>
</evidence>
<keyword evidence="3" id="KW-0378">Hydrolase</keyword>
<evidence type="ECO:0000256" key="1">
    <source>
        <dbReference type="ARBA" id="ARBA00008601"/>
    </source>
</evidence>
<dbReference type="Gene3D" id="3.40.250.10">
    <property type="entry name" value="Rhodanese-like domain"/>
    <property type="match status" value="1"/>
</dbReference>
<reference evidence="9 10" key="1">
    <citation type="submission" date="2015-12" db="EMBL/GenBank/DDBJ databases">
        <title>The genome of Folsomia candida.</title>
        <authorList>
            <person name="Faddeeva A."/>
            <person name="Derks M.F."/>
            <person name="Anvar Y."/>
            <person name="Smit S."/>
            <person name="Van Straalen N."/>
            <person name="Roelofs D."/>
        </authorList>
    </citation>
    <scope>NUCLEOTIDE SEQUENCE [LARGE SCALE GENOMIC DNA]</scope>
    <source>
        <strain evidence="9 10">VU population</strain>
        <tissue evidence="9">Whole body</tissue>
    </source>
</reference>
<dbReference type="Proteomes" id="UP000198287">
    <property type="component" value="Unassembled WGS sequence"/>
</dbReference>
<feature type="compositionally biased region" description="Polar residues" evidence="5">
    <location>
        <begin position="337"/>
        <end position="348"/>
    </location>
</feature>
<feature type="region of interest" description="Disordered" evidence="5">
    <location>
        <begin position="470"/>
        <end position="505"/>
    </location>
</feature>
<gene>
    <name evidence="9" type="ORF">Fcan01_06083</name>
</gene>
<dbReference type="InterPro" id="IPR029021">
    <property type="entry name" value="Prot-tyrosine_phosphatase-like"/>
</dbReference>
<dbReference type="SMART" id="SM00450">
    <property type="entry name" value="RHOD"/>
    <property type="match status" value="1"/>
</dbReference>
<dbReference type="EMBL" id="LNIX01000002">
    <property type="protein sequence ID" value="OXA59325.1"/>
    <property type="molecule type" value="Genomic_DNA"/>
</dbReference>
<feature type="domain" description="Rhodanese" evidence="8">
    <location>
        <begin position="122"/>
        <end position="245"/>
    </location>
</feature>
<dbReference type="STRING" id="158441.A0A226ENU1"/>
<evidence type="ECO:0000313" key="10">
    <source>
        <dbReference type="Proteomes" id="UP000198287"/>
    </source>
</evidence>
<feature type="domain" description="Tyrosine specific protein phosphatases" evidence="7">
    <location>
        <begin position="392"/>
        <end position="449"/>
    </location>
</feature>
<dbReference type="Gene3D" id="3.90.190.10">
    <property type="entry name" value="Protein tyrosine phosphatase superfamily"/>
    <property type="match status" value="1"/>
</dbReference>
<evidence type="ECO:0000256" key="2">
    <source>
        <dbReference type="ARBA" id="ARBA00013064"/>
    </source>
</evidence>
<dbReference type="AlphaFoldDB" id="A0A226ENU1"/>
<feature type="compositionally biased region" description="Low complexity" evidence="5">
    <location>
        <begin position="478"/>
        <end position="497"/>
    </location>
</feature>
<feature type="region of interest" description="Disordered" evidence="5">
    <location>
        <begin position="330"/>
        <end position="369"/>
    </location>
</feature>
<comment type="similarity">
    <text evidence="1">Belongs to the protein-tyrosine phosphatase family. Non-receptor class dual specificity subfamily.</text>
</comment>
<evidence type="ECO:0000256" key="3">
    <source>
        <dbReference type="ARBA" id="ARBA00022801"/>
    </source>
</evidence>
<dbReference type="Pfam" id="PF00581">
    <property type="entry name" value="Rhodanese"/>
    <property type="match status" value="1"/>
</dbReference>
<dbReference type="OrthoDB" id="426001at2759"/>
<dbReference type="PROSITE" id="PS50054">
    <property type="entry name" value="TYR_PHOSPHATASE_DUAL"/>
    <property type="match status" value="1"/>
</dbReference>
<sequence length="505" mass="55961">MEANEPKLEGMCVYGEISGYLVVLWPRVGGGGEGRFLDVSLSDFEPNSLYFMLVITSPPPHLKMSGPVETEFPSDFRREKLRLTLHRSISEPEDLKDRVKSITADELARKIRTSNTRTGGQNRQPYLLLDCRGYLCYSESHILGSVHIACTDRFNRKRVQNSGSVLDLVSTNNIRRGGGGNKASHHGKWRDVIIYDDGTTDLTVDAGWQTPISFVLMHLLQENRQPIFLKGGFKEFTRYYKDLCDTCNRKDLHSPMPTSTTPLLFPGPLSVLPPLSPSATMSTPNCVDRYENEPPSEVLPFLYVGNARDSSNPNLLKELGIRYILSVTTHTPHPHSSGGNSPTTSTVNEPKCDVTTTTAPPPPPSPSSNVLATEFRTKWIPVSDNLSENLAPYFEDACSFIEEARQKGEKILIHCHAGISRSPTIAIAYIMKHINLSTLEAYAFVQRNRRIISPNLNFMGQLVEFESKLKGTGHSETESSTESCSSLDSSGSHDSLSVSPMIIAD</sequence>
<feature type="domain" description="Tyrosine-protein phosphatase" evidence="6">
    <location>
        <begin position="294"/>
        <end position="471"/>
    </location>
</feature>
<dbReference type="InterPro" id="IPR020422">
    <property type="entry name" value="TYR_PHOSPHATASE_DUAL_dom"/>
</dbReference>
<dbReference type="SUPFAM" id="SSF52821">
    <property type="entry name" value="Rhodanese/Cell cycle control phosphatase"/>
    <property type="match status" value="1"/>
</dbReference>
<evidence type="ECO:0000313" key="9">
    <source>
        <dbReference type="EMBL" id="OXA59325.1"/>
    </source>
</evidence>
<name>A0A226ENU1_FOLCA</name>
<dbReference type="PROSITE" id="PS00383">
    <property type="entry name" value="TYR_PHOSPHATASE_1"/>
    <property type="match status" value="1"/>
</dbReference>
<dbReference type="GO" id="GO:0005829">
    <property type="term" value="C:cytosol"/>
    <property type="evidence" value="ECO:0007669"/>
    <property type="project" value="TreeGrafter"/>
</dbReference>
<evidence type="ECO:0000259" key="8">
    <source>
        <dbReference type="PROSITE" id="PS50206"/>
    </source>
</evidence>
<dbReference type="EC" id="3.1.3.48" evidence="2"/>
<dbReference type="InterPro" id="IPR000387">
    <property type="entry name" value="Tyr_Pase_dom"/>
</dbReference>
<proteinExistence type="inferred from homology"/>
<accession>A0A226ENU1</accession>
<dbReference type="SMART" id="SM00195">
    <property type="entry name" value="DSPc"/>
    <property type="match status" value="1"/>
</dbReference>
<dbReference type="InterPro" id="IPR001763">
    <property type="entry name" value="Rhodanese-like_dom"/>
</dbReference>
<dbReference type="GO" id="GO:0017017">
    <property type="term" value="F:MAP kinase tyrosine/serine/threonine phosphatase activity"/>
    <property type="evidence" value="ECO:0007669"/>
    <property type="project" value="TreeGrafter"/>
</dbReference>
<evidence type="ECO:0000259" key="7">
    <source>
        <dbReference type="PROSITE" id="PS50056"/>
    </source>
</evidence>
<comment type="caution">
    <text evidence="9">The sequence shown here is derived from an EMBL/GenBank/DDBJ whole genome shotgun (WGS) entry which is preliminary data.</text>
</comment>
<dbReference type="Pfam" id="PF00782">
    <property type="entry name" value="DSPc"/>
    <property type="match status" value="1"/>
</dbReference>